<sequence length="110" mass="12829">MKNVYREDGGAQLESCQIVETPSYVLFGRSMTMENDFKNELYRRMRSAWAAFAPVREATDELTDRDLRAHLFDFLPAFCYALERCLLKCNRTQHLVGLRSSDLIAMSRLR</sequence>
<name>A0ABR1CAG8_NECAM</name>
<gene>
    <name evidence="1" type="primary">Necator_chrII.g6386</name>
    <name evidence="1" type="ORF">RB195_018593</name>
</gene>
<accession>A0ABR1CAG8</accession>
<evidence type="ECO:0008006" key="3">
    <source>
        <dbReference type="Google" id="ProtNLM"/>
    </source>
</evidence>
<organism evidence="1 2">
    <name type="scientific">Necator americanus</name>
    <name type="common">Human hookworm</name>
    <dbReference type="NCBI Taxonomy" id="51031"/>
    <lineage>
        <taxon>Eukaryota</taxon>
        <taxon>Metazoa</taxon>
        <taxon>Ecdysozoa</taxon>
        <taxon>Nematoda</taxon>
        <taxon>Chromadorea</taxon>
        <taxon>Rhabditida</taxon>
        <taxon>Rhabditina</taxon>
        <taxon>Rhabditomorpha</taxon>
        <taxon>Strongyloidea</taxon>
        <taxon>Ancylostomatidae</taxon>
        <taxon>Bunostominae</taxon>
        <taxon>Necator</taxon>
    </lineage>
</organism>
<keyword evidence="2" id="KW-1185">Reference proteome</keyword>
<dbReference type="EMBL" id="JAVFWL010000002">
    <property type="protein sequence ID" value="KAK6735474.1"/>
    <property type="molecule type" value="Genomic_DNA"/>
</dbReference>
<comment type="caution">
    <text evidence="1">The sequence shown here is derived from an EMBL/GenBank/DDBJ whole genome shotgun (WGS) entry which is preliminary data.</text>
</comment>
<reference evidence="1 2" key="1">
    <citation type="submission" date="2023-08" db="EMBL/GenBank/DDBJ databases">
        <title>A Necator americanus chromosomal reference genome.</title>
        <authorList>
            <person name="Ilik V."/>
            <person name="Petrzelkova K.J."/>
            <person name="Pardy F."/>
            <person name="Fuh T."/>
            <person name="Niatou-Singa F.S."/>
            <person name="Gouil Q."/>
            <person name="Baker L."/>
            <person name="Ritchie M.E."/>
            <person name="Jex A.R."/>
            <person name="Gazzola D."/>
            <person name="Li H."/>
            <person name="Toshio Fujiwara R."/>
            <person name="Zhan B."/>
            <person name="Aroian R.V."/>
            <person name="Pafco B."/>
            <person name="Schwarz E.M."/>
        </authorList>
    </citation>
    <scope>NUCLEOTIDE SEQUENCE [LARGE SCALE GENOMIC DNA]</scope>
    <source>
        <strain evidence="1 2">Aroian</strain>
        <tissue evidence="1">Whole animal</tissue>
    </source>
</reference>
<proteinExistence type="predicted"/>
<dbReference type="Proteomes" id="UP001303046">
    <property type="component" value="Unassembled WGS sequence"/>
</dbReference>
<evidence type="ECO:0000313" key="2">
    <source>
        <dbReference type="Proteomes" id="UP001303046"/>
    </source>
</evidence>
<protein>
    <recommendedName>
        <fullName evidence="3">NR LBD domain-containing protein</fullName>
    </recommendedName>
</protein>
<evidence type="ECO:0000313" key="1">
    <source>
        <dbReference type="EMBL" id="KAK6735474.1"/>
    </source>
</evidence>